<evidence type="ECO:0000256" key="9">
    <source>
        <dbReference type="SAM" id="MobiDB-lite"/>
    </source>
</evidence>
<keyword evidence="6 13" id="KW-0418">Kinase</keyword>
<keyword evidence="4" id="KW-0808">Transferase</keyword>
<keyword evidence="3" id="KW-0597">Phosphoprotein</keyword>
<feature type="transmembrane region" description="Helical" evidence="10">
    <location>
        <begin position="150"/>
        <end position="172"/>
    </location>
</feature>
<dbReference type="Gene3D" id="3.30.565.10">
    <property type="entry name" value="Histidine kinase-like ATPase, C-terminal domain"/>
    <property type="match status" value="1"/>
</dbReference>
<evidence type="ECO:0000256" key="4">
    <source>
        <dbReference type="ARBA" id="ARBA00022679"/>
    </source>
</evidence>
<dbReference type="InterPro" id="IPR036890">
    <property type="entry name" value="HATPase_C_sf"/>
</dbReference>
<keyword evidence="10" id="KW-1133">Transmembrane helix</keyword>
<accession>A0A1Y3FF18</accession>
<evidence type="ECO:0000313" key="14">
    <source>
        <dbReference type="Proteomes" id="UP000195062"/>
    </source>
</evidence>
<feature type="domain" description="DUF7134" evidence="12">
    <location>
        <begin position="24"/>
        <end position="171"/>
    </location>
</feature>
<dbReference type="InterPro" id="IPR011712">
    <property type="entry name" value="Sig_transdc_His_kin_sub3_dim/P"/>
</dbReference>
<keyword evidence="8" id="KW-0902">Two-component regulatory system</keyword>
<dbReference type="Gene3D" id="1.20.5.1930">
    <property type="match status" value="1"/>
</dbReference>
<dbReference type="RefSeq" id="WP_087196949.1">
    <property type="nucleotide sequence ID" value="NZ_CP047054.1"/>
</dbReference>
<evidence type="ECO:0000256" key="7">
    <source>
        <dbReference type="ARBA" id="ARBA00022840"/>
    </source>
</evidence>
<dbReference type="SUPFAM" id="SSF55874">
    <property type="entry name" value="ATPase domain of HSP90 chaperone/DNA topoisomerase II/histidine kinase"/>
    <property type="match status" value="1"/>
</dbReference>
<dbReference type="GO" id="GO:0016020">
    <property type="term" value="C:membrane"/>
    <property type="evidence" value="ECO:0007669"/>
    <property type="project" value="InterPro"/>
</dbReference>
<protein>
    <recommendedName>
        <fullName evidence="2">histidine kinase</fullName>
        <ecNumber evidence="2">2.7.13.3</ecNumber>
    </recommendedName>
</protein>
<keyword evidence="10" id="KW-0472">Membrane</keyword>
<evidence type="ECO:0000256" key="3">
    <source>
        <dbReference type="ARBA" id="ARBA00022553"/>
    </source>
</evidence>
<sequence length="415" mass="43227">MDTGTAAVTRSTSTASPRRRSGAELAIDAIAGLLIAGLAVVPPVDVQEASLLVAALAFAAIIVRSVLPGTALVLAWAMALAQWQLGERPGFADVALLLVLYSTARRGSRPTAVLGAASALVGGSVATVYLLQTGARFSVLTQPGGPGGVIFAAAPVLALLLAWLTGLVVRVIRSRTAESRLRVQAEDTAVKAVDLAQAETLRASMARDVHDIVGHSLAVIIAQADSVQFLDDEERIRGVSATIADTARRSLAEVREVLSGTSTAEADDGPEDLDAVVAQVRAAGVDLAHEVRGVRRPVDPARQVVIRRVAQEMTTNAMRHGEPGGRIRLRETWRTADVVLEVENPVALRGPAPDHVDPLGLGALRVGTGVEGMRARLAAVGGDLEAEPVDDLFTARARIPLPAAHPIPTVPGGRP</sequence>
<dbReference type="GO" id="GO:0000155">
    <property type="term" value="F:phosphorelay sensor kinase activity"/>
    <property type="evidence" value="ECO:0007669"/>
    <property type="project" value="InterPro"/>
</dbReference>
<name>A0A1Y3FF18_CLAMM</name>
<feature type="transmembrane region" description="Helical" evidence="10">
    <location>
        <begin position="111"/>
        <end position="130"/>
    </location>
</feature>
<dbReference type="GO" id="GO:0005524">
    <property type="term" value="F:ATP binding"/>
    <property type="evidence" value="ECO:0007669"/>
    <property type="project" value="UniProtKB-KW"/>
</dbReference>
<feature type="transmembrane region" description="Helical" evidence="10">
    <location>
        <begin position="25"/>
        <end position="44"/>
    </location>
</feature>
<evidence type="ECO:0000256" key="6">
    <source>
        <dbReference type="ARBA" id="ARBA00022777"/>
    </source>
</evidence>
<feature type="compositionally biased region" description="Low complexity" evidence="9">
    <location>
        <begin position="1"/>
        <end position="16"/>
    </location>
</feature>
<comment type="caution">
    <text evidence="13">The sequence shown here is derived from an EMBL/GenBank/DDBJ whole genome shotgun (WGS) entry which is preliminary data.</text>
</comment>
<evidence type="ECO:0000259" key="12">
    <source>
        <dbReference type="Pfam" id="PF23539"/>
    </source>
</evidence>
<evidence type="ECO:0000259" key="11">
    <source>
        <dbReference type="Pfam" id="PF07730"/>
    </source>
</evidence>
<proteinExistence type="predicted"/>
<feature type="domain" description="Signal transduction histidine kinase subgroup 3 dimerisation and phosphoacceptor" evidence="11">
    <location>
        <begin position="202"/>
        <end position="260"/>
    </location>
</feature>
<dbReference type="GO" id="GO:0046983">
    <property type="term" value="F:protein dimerization activity"/>
    <property type="evidence" value="ECO:0007669"/>
    <property type="project" value="InterPro"/>
</dbReference>
<keyword evidence="10" id="KW-0812">Transmembrane</keyword>
<dbReference type="EMBL" id="MDHH01000002">
    <property type="protein sequence ID" value="OUE02336.1"/>
    <property type="molecule type" value="Genomic_DNA"/>
</dbReference>
<keyword evidence="14" id="KW-1185">Reference proteome</keyword>
<evidence type="ECO:0000256" key="10">
    <source>
        <dbReference type="SAM" id="Phobius"/>
    </source>
</evidence>
<evidence type="ECO:0000256" key="1">
    <source>
        <dbReference type="ARBA" id="ARBA00000085"/>
    </source>
</evidence>
<feature type="region of interest" description="Disordered" evidence="9">
    <location>
        <begin position="1"/>
        <end position="20"/>
    </location>
</feature>
<evidence type="ECO:0000313" key="13">
    <source>
        <dbReference type="EMBL" id="OUE02336.1"/>
    </source>
</evidence>
<keyword evidence="5" id="KW-0547">Nucleotide-binding</keyword>
<evidence type="ECO:0000256" key="8">
    <source>
        <dbReference type="ARBA" id="ARBA00023012"/>
    </source>
</evidence>
<feature type="transmembrane region" description="Helical" evidence="10">
    <location>
        <begin position="50"/>
        <end position="79"/>
    </location>
</feature>
<dbReference type="InterPro" id="IPR055558">
    <property type="entry name" value="DUF7134"/>
</dbReference>
<gene>
    <name evidence="13" type="primary">desK_2</name>
    <name evidence="13" type="ORF">CMMCAS07_09990</name>
</gene>
<evidence type="ECO:0000256" key="2">
    <source>
        <dbReference type="ARBA" id="ARBA00012438"/>
    </source>
</evidence>
<dbReference type="PANTHER" id="PTHR24421">
    <property type="entry name" value="NITRATE/NITRITE SENSOR PROTEIN NARX-RELATED"/>
    <property type="match status" value="1"/>
</dbReference>
<dbReference type="Proteomes" id="UP000195062">
    <property type="component" value="Unassembled WGS sequence"/>
</dbReference>
<dbReference type="EC" id="2.7.13.3" evidence="2"/>
<keyword evidence="7" id="KW-0067">ATP-binding</keyword>
<dbReference type="Pfam" id="PF23539">
    <property type="entry name" value="DUF7134"/>
    <property type="match status" value="1"/>
</dbReference>
<evidence type="ECO:0000256" key="5">
    <source>
        <dbReference type="ARBA" id="ARBA00022741"/>
    </source>
</evidence>
<dbReference type="PANTHER" id="PTHR24421:SF10">
    <property type="entry name" value="NITRATE_NITRITE SENSOR PROTEIN NARQ"/>
    <property type="match status" value="1"/>
</dbReference>
<dbReference type="AlphaFoldDB" id="A0A1Y3FF18"/>
<organism evidence="13 14">
    <name type="scientific">Clavibacter michiganensis subsp. michiganensis</name>
    <dbReference type="NCBI Taxonomy" id="33013"/>
    <lineage>
        <taxon>Bacteria</taxon>
        <taxon>Bacillati</taxon>
        <taxon>Actinomycetota</taxon>
        <taxon>Actinomycetes</taxon>
        <taxon>Micrococcales</taxon>
        <taxon>Microbacteriaceae</taxon>
        <taxon>Clavibacter</taxon>
    </lineage>
</organism>
<reference evidence="13 14" key="1">
    <citation type="submission" date="2016-08" db="EMBL/GenBank/DDBJ databases">
        <title>Genome sequence of Clavibacter michiganensis subsp. michiganensis strain CASJ007.</title>
        <authorList>
            <person name="Thapa S.P."/>
            <person name="Coaker G."/>
        </authorList>
    </citation>
    <scope>NUCLEOTIDE SEQUENCE [LARGE SCALE GENOMIC DNA]</scope>
    <source>
        <strain evidence="13">CASJ007</strain>
    </source>
</reference>
<comment type="catalytic activity">
    <reaction evidence="1">
        <text>ATP + protein L-histidine = ADP + protein N-phospho-L-histidine.</text>
        <dbReference type="EC" id="2.7.13.3"/>
    </reaction>
</comment>
<dbReference type="Pfam" id="PF07730">
    <property type="entry name" value="HisKA_3"/>
    <property type="match status" value="1"/>
</dbReference>
<dbReference type="InterPro" id="IPR050482">
    <property type="entry name" value="Sensor_HK_TwoCompSys"/>
</dbReference>